<name>A0A943HS31_BACT4</name>
<organism evidence="1 2">
    <name type="scientific">Bacteroides thetaiotaomicron</name>
    <dbReference type="NCBI Taxonomy" id="818"/>
    <lineage>
        <taxon>Bacteria</taxon>
        <taxon>Pseudomonadati</taxon>
        <taxon>Bacteroidota</taxon>
        <taxon>Bacteroidia</taxon>
        <taxon>Bacteroidales</taxon>
        <taxon>Bacteroidaceae</taxon>
        <taxon>Bacteroides</taxon>
    </lineage>
</organism>
<protein>
    <submittedName>
        <fullName evidence="1">Uncharacterized protein</fullName>
    </submittedName>
</protein>
<dbReference type="AlphaFoldDB" id="A0A943HS31"/>
<accession>A0A943HS31</accession>
<evidence type="ECO:0000313" key="1">
    <source>
        <dbReference type="EMBL" id="MBS5411537.1"/>
    </source>
</evidence>
<dbReference type="EMBL" id="JAGZEE010000016">
    <property type="protein sequence ID" value="MBS5411537.1"/>
    <property type="molecule type" value="Genomic_DNA"/>
</dbReference>
<comment type="caution">
    <text evidence="1">The sequence shown here is derived from an EMBL/GenBank/DDBJ whole genome shotgun (WGS) entry which is preliminary data.</text>
</comment>
<sequence>MVLISVVIVTSGCSSNKISKNHSKTINSYEDVRDHLEISKKERALVDSITNLDEFIVFTDLCQKYLEKKKSLNKDEDIEKTKEFNDYAKAYSTIFGILDTAGLSVNASVAVFDKAFKLRK</sequence>
<dbReference type="Proteomes" id="UP000782901">
    <property type="component" value="Unassembled WGS sequence"/>
</dbReference>
<gene>
    <name evidence="1" type="ORF">KHY35_12650</name>
</gene>
<reference evidence="1" key="1">
    <citation type="submission" date="2021-02" db="EMBL/GenBank/DDBJ databases">
        <title>Infant gut strain persistence is associated with maternal origin, phylogeny, and functional potential including surface adhesion and iron acquisition.</title>
        <authorList>
            <person name="Lou Y.C."/>
        </authorList>
    </citation>
    <scope>NUCLEOTIDE SEQUENCE</scope>
    <source>
        <strain evidence="1">L3_082_243G1_dasL3_082_243G1_maxbin2.maxbin.015s ta_sub</strain>
    </source>
</reference>
<evidence type="ECO:0000313" key="2">
    <source>
        <dbReference type="Proteomes" id="UP000782901"/>
    </source>
</evidence>
<proteinExistence type="predicted"/>